<dbReference type="eggNOG" id="COG1196">
    <property type="taxonomic scope" value="Bacteria"/>
</dbReference>
<organism evidence="1 2">
    <name type="scientific">Sporosarcina newyorkensis 2681</name>
    <dbReference type="NCBI Taxonomy" id="1027292"/>
    <lineage>
        <taxon>Bacteria</taxon>
        <taxon>Bacillati</taxon>
        <taxon>Bacillota</taxon>
        <taxon>Bacilli</taxon>
        <taxon>Bacillales</taxon>
        <taxon>Caryophanaceae</taxon>
        <taxon>Sporosarcina</taxon>
    </lineage>
</organism>
<sequence>MDVFQFEEKIEKERIEDKSGRIKFRLYNKACKIGHQGALEGVSMKVRSGKVSKGVSGGEESLSSLDSMQYDTLETESEVVPVKAISTRHPNKSLSNGMRQ</sequence>
<comment type="caution">
    <text evidence="1">The sequence shown here is derived from an EMBL/GenBank/DDBJ whole genome shotgun (WGS) entry which is preliminary data.</text>
</comment>
<gene>
    <name evidence="1" type="ORF">HMPREF9372_3536</name>
</gene>
<evidence type="ECO:0000313" key="2">
    <source>
        <dbReference type="Proteomes" id="UP000005316"/>
    </source>
</evidence>
<dbReference type="EMBL" id="AFPZ01000111">
    <property type="protein sequence ID" value="EGQ20513.1"/>
    <property type="molecule type" value="Genomic_DNA"/>
</dbReference>
<dbReference type="Proteomes" id="UP000005316">
    <property type="component" value="Unassembled WGS sequence"/>
</dbReference>
<dbReference type="AlphaFoldDB" id="F9DXK5"/>
<accession>F9DXK5</accession>
<name>F9DXK5_9BACL</name>
<evidence type="ECO:0000313" key="1">
    <source>
        <dbReference type="EMBL" id="EGQ20513.1"/>
    </source>
</evidence>
<protein>
    <submittedName>
        <fullName evidence="1">Uncharacterized protein</fullName>
    </submittedName>
</protein>
<proteinExistence type="predicted"/>
<reference evidence="1 2" key="1">
    <citation type="submission" date="2011-04" db="EMBL/GenBank/DDBJ databases">
        <authorList>
            <person name="Muzny D."/>
            <person name="Qin X."/>
            <person name="Deng J."/>
            <person name="Jiang H."/>
            <person name="Liu Y."/>
            <person name="Qu J."/>
            <person name="Song X.-Z."/>
            <person name="Zhang L."/>
            <person name="Thornton R."/>
            <person name="Coyle M."/>
            <person name="Francisco L."/>
            <person name="Jackson L."/>
            <person name="Javaid M."/>
            <person name="Korchina V."/>
            <person name="Kovar C."/>
            <person name="Mata R."/>
            <person name="Mathew T."/>
            <person name="Ngo R."/>
            <person name="Nguyen L."/>
            <person name="Nguyen N."/>
            <person name="Okwuonu G."/>
            <person name="Ongeri F."/>
            <person name="Pham C."/>
            <person name="Simmons D."/>
            <person name="Wilczek-Boney K."/>
            <person name="Hale W."/>
            <person name="Jakkamsetti A."/>
            <person name="Pham P."/>
            <person name="Ruth R."/>
            <person name="San Lucas F."/>
            <person name="Warren J."/>
            <person name="Zhang J."/>
            <person name="Zhao Z."/>
            <person name="Zhou C."/>
            <person name="Zhu D."/>
            <person name="Lee S."/>
            <person name="Bess C."/>
            <person name="Blankenburg K."/>
            <person name="Forbes L."/>
            <person name="Fu Q."/>
            <person name="Gubbala S."/>
            <person name="Hirani K."/>
            <person name="Jayaseelan J.C."/>
            <person name="Lara F."/>
            <person name="Munidasa M."/>
            <person name="Palculict T."/>
            <person name="Patil S."/>
            <person name="Pu L.-L."/>
            <person name="Saada N."/>
            <person name="Tang L."/>
            <person name="Weissenberger G."/>
            <person name="Zhu Y."/>
            <person name="Hemphill L."/>
            <person name="Shang Y."/>
            <person name="Youmans B."/>
            <person name="Ayvaz T."/>
            <person name="Ross M."/>
            <person name="Santibanez J."/>
            <person name="Aqrawi P."/>
            <person name="Gross S."/>
            <person name="Joshi V."/>
            <person name="Fowler G."/>
            <person name="Nazareth L."/>
            <person name="Reid J."/>
            <person name="Worley K."/>
            <person name="Petrosino J."/>
            <person name="Highlander S."/>
            <person name="Gibbs R."/>
        </authorList>
    </citation>
    <scope>NUCLEOTIDE SEQUENCE [LARGE SCALE GENOMIC DNA]</scope>
    <source>
        <strain evidence="1 2">2681</strain>
    </source>
</reference>
<dbReference type="HOGENOM" id="CLU_2304270_0_0_9"/>